<sequence length="283" mass="31289">MSQTLFLQPQNQSETMLTIFRTVRKPKFAGQLYPEQPEELASVIDKALSESSKEHFGEIKAMLLPYGAYSEVLPILAKAYKQVETMSPDLVVFIAPAVDTFHRIAMSGYSAFETPLGKVELSDYVRNELCDEDDDFFISEEGLPKGYSIETQLPILQRTIGKNAPFKILPVLMGEQSVDLCDETAAALSEVLMSKNVLIIGHCNFSATAQSEIQSYLKALEKLDYDELMRYAVLHGKSFGTGLGIAAIVARVAKELSVKCVTKIAEGLSPNRENLYLAVAFSK</sequence>
<name>A0A395M1B1_9BACT</name>
<dbReference type="NCBIfam" id="TIGR04336">
    <property type="entry name" value="AmmeMemoSam_B"/>
    <property type="match status" value="1"/>
</dbReference>
<comment type="caution">
    <text evidence="2">The sequence shown here is derived from an EMBL/GenBank/DDBJ whole genome shotgun (WGS) entry which is preliminary data.</text>
</comment>
<dbReference type="AlphaFoldDB" id="A0A395M1B1"/>
<comment type="similarity">
    <text evidence="1">Belongs to the MEMO1 family.</text>
</comment>
<dbReference type="Proteomes" id="UP000266389">
    <property type="component" value="Unassembled WGS sequence"/>
</dbReference>
<evidence type="ECO:0000313" key="2">
    <source>
        <dbReference type="EMBL" id="RFM24451.1"/>
    </source>
</evidence>
<proteinExistence type="inferred from homology"/>
<dbReference type="EMBL" id="PHFL01000039">
    <property type="protein sequence ID" value="RFM24451.1"/>
    <property type="molecule type" value="Genomic_DNA"/>
</dbReference>
<dbReference type="PANTHER" id="PTHR11060">
    <property type="entry name" value="PROTEIN MEMO1"/>
    <property type="match status" value="1"/>
</dbReference>
<dbReference type="PANTHER" id="PTHR11060:SF0">
    <property type="entry name" value="PROTEIN MEMO1"/>
    <property type="match status" value="1"/>
</dbReference>
<dbReference type="Pfam" id="PF01875">
    <property type="entry name" value="Memo"/>
    <property type="match status" value="1"/>
</dbReference>
<protein>
    <submittedName>
        <fullName evidence="2">AmmeMemoRadiSam system protein B</fullName>
    </submittedName>
</protein>
<dbReference type="Gene3D" id="3.40.830.10">
    <property type="entry name" value="LigB-like"/>
    <property type="match status" value="1"/>
</dbReference>
<dbReference type="CDD" id="cd07361">
    <property type="entry name" value="MEMO_like"/>
    <property type="match status" value="1"/>
</dbReference>
<organism evidence="2 3">
    <name type="scientific">Candidatus Thermochlorobacter aerophilus</name>
    <dbReference type="NCBI Taxonomy" id="1868324"/>
    <lineage>
        <taxon>Bacteria</taxon>
        <taxon>Pseudomonadati</taxon>
        <taxon>Chlorobiota</taxon>
        <taxon>Chlorobiia</taxon>
        <taxon>Chlorobiales</taxon>
        <taxon>Candidatus Thermochlorobacteriaceae</taxon>
        <taxon>Candidatus Thermochlorobacter</taxon>
    </lineage>
</organism>
<gene>
    <name evidence="2" type="primary">amrB</name>
    <name evidence="2" type="ORF">D0433_05540</name>
</gene>
<reference evidence="2 3" key="1">
    <citation type="journal article" date="2011" name="ISME J.">
        <title>Community ecology of hot spring cyanobacterial mats: predominant populations and their functional potential.</title>
        <authorList>
            <person name="Klatt C.G."/>
            <person name="Wood J.M."/>
            <person name="Rusch D.B."/>
            <person name="Bateson M.M."/>
            <person name="Hamamura N."/>
            <person name="Heidelberg J.F."/>
            <person name="Grossman A.R."/>
            <person name="Bhaya D."/>
            <person name="Cohan F.M."/>
            <person name="Kuhl M."/>
            <person name="Bryant D.A."/>
            <person name="Ward D.M."/>
        </authorList>
    </citation>
    <scope>NUCLEOTIDE SEQUENCE [LARGE SCALE GENOMIC DNA]</scope>
    <source>
        <strain evidence="2">OS</strain>
    </source>
</reference>
<dbReference type="InterPro" id="IPR002737">
    <property type="entry name" value="MEMO1_fam"/>
</dbReference>
<accession>A0A395M1B1</accession>
<evidence type="ECO:0000256" key="1">
    <source>
        <dbReference type="ARBA" id="ARBA00006315"/>
    </source>
</evidence>
<evidence type="ECO:0000313" key="3">
    <source>
        <dbReference type="Proteomes" id="UP000266389"/>
    </source>
</evidence>